<gene>
    <name evidence="2" type="primary">LOC112687781</name>
</gene>
<keyword evidence="1" id="KW-1185">Reference proteome</keyword>
<dbReference type="OrthoDB" id="10055366at2759"/>
<accession>A0A8B8G1H4</accession>
<evidence type="ECO:0000313" key="1">
    <source>
        <dbReference type="Proteomes" id="UP000694846"/>
    </source>
</evidence>
<dbReference type="RefSeq" id="XP_025416495.1">
    <property type="nucleotide sequence ID" value="XM_025560710.1"/>
</dbReference>
<name>A0A8B8G1H4_9HEMI</name>
<evidence type="ECO:0000313" key="2">
    <source>
        <dbReference type="RefSeq" id="XP_025416495.1"/>
    </source>
</evidence>
<dbReference type="AlphaFoldDB" id="A0A8B8G1H4"/>
<protein>
    <submittedName>
        <fullName evidence="2">Uncharacterized protein LOC112687781</fullName>
    </submittedName>
</protein>
<dbReference type="GeneID" id="112687781"/>
<sequence length="150" mass="17027">MIYGNETNKEIYINSDISNDVESEFYSDDDISINSDKSDLNIMITDEHKKIGEIKQTNLSKLKKKIINSKRLSKYTSPCSDIRRVLNTSGLRSTSLSVILNGNLLPAVKVNKEKILIFNTCAFDSLLVAKTIMQRCSSSWINKHYLSTTR</sequence>
<proteinExistence type="predicted"/>
<reference evidence="2" key="1">
    <citation type="submission" date="2025-08" db="UniProtKB">
        <authorList>
            <consortium name="RefSeq"/>
        </authorList>
    </citation>
    <scope>IDENTIFICATION</scope>
    <source>
        <tissue evidence="2">Whole body</tissue>
    </source>
</reference>
<organism evidence="1 2">
    <name type="scientific">Sipha flava</name>
    <name type="common">yellow sugarcane aphid</name>
    <dbReference type="NCBI Taxonomy" id="143950"/>
    <lineage>
        <taxon>Eukaryota</taxon>
        <taxon>Metazoa</taxon>
        <taxon>Ecdysozoa</taxon>
        <taxon>Arthropoda</taxon>
        <taxon>Hexapoda</taxon>
        <taxon>Insecta</taxon>
        <taxon>Pterygota</taxon>
        <taxon>Neoptera</taxon>
        <taxon>Paraneoptera</taxon>
        <taxon>Hemiptera</taxon>
        <taxon>Sternorrhyncha</taxon>
        <taxon>Aphidomorpha</taxon>
        <taxon>Aphidoidea</taxon>
        <taxon>Aphididae</taxon>
        <taxon>Sipha</taxon>
    </lineage>
</organism>
<dbReference type="Proteomes" id="UP000694846">
    <property type="component" value="Unplaced"/>
</dbReference>